<name>A0A060TFE4_BLAAD</name>
<feature type="compositionally biased region" description="Polar residues" evidence="1">
    <location>
        <begin position="358"/>
        <end position="395"/>
    </location>
</feature>
<feature type="compositionally biased region" description="Low complexity" evidence="1">
    <location>
        <begin position="162"/>
        <end position="195"/>
    </location>
</feature>
<feature type="compositionally biased region" description="Basic residues" evidence="1">
    <location>
        <begin position="467"/>
        <end position="478"/>
    </location>
</feature>
<evidence type="ECO:0000259" key="3">
    <source>
        <dbReference type="Pfam" id="PF11702"/>
    </source>
</evidence>
<feature type="compositionally biased region" description="Low complexity" evidence="1">
    <location>
        <begin position="570"/>
        <end position="593"/>
    </location>
</feature>
<dbReference type="EMBL" id="HG937694">
    <property type="protein sequence ID" value="CDP37916.1"/>
    <property type="molecule type" value="Genomic_DNA"/>
</dbReference>
<dbReference type="GO" id="GO:0031930">
    <property type="term" value="P:mitochondria-nucleus signaling pathway"/>
    <property type="evidence" value="ECO:0007669"/>
    <property type="project" value="TreeGrafter"/>
</dbReference>
<dbReference type="PANTHER" id="PTHR28014:SF1">
    <property type="entry name" value="NEGATIVE REGULATOR OF RAS-CAMP PATHWAY"/>
    <property type="match status" value="1"/>
</dbReference>
<dbReference type="InterPro" id="IPR013860">
    <property type="entry name" value="AreA_GATA"/>
</dbReference>
<feature type="region of interest" description="Disordered" evidence="1">
    <location>
        <begin position="83"/>
        <end position="109"/>
    </location>
</feature>
<evidence type="ECO:0000259" key="2">
    <source>
        <dbReference type="Pfam" id="PF08550"/>
    </source>
</evidence>
<feature type="compositionally biased region" description="Polar residues" evidence="1">
    <location>
        <begin position="668"/>
        <end position="683"/>
    </location>
</feature>
<feature type="compositionally biased region" description="Polar residues" evidence="1">
    <location>
        <begin position="196"/>
        <end position="239"/>
    </location>
</feature>
<dbReference type="InterPro" id="IPR021711">
    <property type="entry name" value="DUF3295"/>
</dbReference>
<feature type="compositionally biased region" description="Polar residues" evidence="1">
    <location>
        <begin position="275"/>
        <end position="315"/>
    </location>
</feature>
<feature type="region of interest" description="Disordered" evidence="1">
    <location>
        <begin position="667"/>
        <end position="734"/>
    </location>
</feature>
<feature type="region of interest" description="Disordered" evidence="1">
    <location>
        <begin position="570"/>
        <end position="602"/>
    </location>
</feature>
<gene>
    <name evidence="4" type="ORF">GNLVRS02_ARAD1D22528g</name>
</gene>
<feature type="compositionally biased region" description="Low complexity" evidence="1">
    <location>
        <begin position="240"/>
        <end position="258"/>
    </location>
</feature>
<dbReference type="PANTHER" id="PTHR28014">
    <property type="entry name" value="NEGATIVE REGULATOR OF RAS-CAMP PATHWAY"/>
    <property type="match status" value="1"/>
</dbReference>
<dbReference type="InterPro" id="IPR053043">
    <property type="entry name" value="Ras-cAMP_regulatory"/>
</dbReference>
<feature type="compositionally biased region" description="Acidic residues" evidence="1">
    <location>
        <begin position="497"/>
        <end position="531"/>
    </location>
</feature>
<dbReference type="Pfam" id="PF11702">
    <property type="entry name" value="DUF3295"/>
    <property type="match status" value="1"/>
</dbReference>
<accession>A0A060TFE4</accession>
<reference evidence="4" key="2">
    <citation type="submission" date="2014-06" db="EMBL/GenBank/DDBJ databases">
        <title>The complete genome of Blastobotrys (Arxula) adeninivorans LS3 - a yeast of biotechnological interest.</title>
        <authorList>
            <person name="Kunze G."/>
            <person name="Gaillardin C."/>
            <person name="Czernicka M."/>
            <person name="Durrens P."/>
            <person name="Martin T."/>
            <person name="Boer E."/>
            <person name="Gabaldon T."/>
            <person name="Cruz J."/>
            <person name="Talla E."/>
            <person name="Marck C."/>
            <person name="Goffeau A."/>
            <person name="Barbe V."/>
            <person name="Baret P."/>
            <person name="Baronian K."/>
            <person name="Beier S."/>
            <person name="Bleykasten C."/>
            <person name="Bode R."/>
            <person name="Casaregola S."/>
            <person name="Despons L."/>
            <person name="Fairhead C."/>
            <person name="Giersberg M."/>
            <person name="Gierski P."/>
            <person name="Hahnel U."/>
            <person name="Hartmann A."/>
            <person name="Jankowska D."/>
            <person name="Jubin C."/>
            <person name="Jung P."/>
            <person name="Lafontaine I."/>
            <person name="Leh-Louis V."/>
            <person name="Lemaire M."/>
            <person name="Marcet-Houben M."/>
            <person name="Mascher M."/>
            <person name="Morel G."/>
            <person name="Richard G.-F."/>
            <person name="Riechen J."/>
            <person name="Sacerdot C."/>
            <person name="Sarkar A."/>
            <person name="Savel G."/>
            <person name="Schacherer J."/>
            <person name="Sherman D."/>
            <person name="Straub M.-L."/>
            <person name="Stein N."/>
            <person name="Thierry A."/>
            <person name="Trautwein-Schult A."/>
            <person name="Westhof E."/>
            <person name="Worch S."/>
            <person name="Dujon B."/>
            <person name="Souciet J.-L."/>
            <person name="Wincker P."/>
            <person name="Scholz U."/>
            <person name="Neuveglise N."/>
        </authorList>
    </citation>
    <scope>NUCLEOTIDE SEQUENCE</scope>
    <source>
        <strain evidence="4">LS3</strain>
    </source>
</reference>
<feature type="domain" description="Nitrogen regulatory protein areA GATA-like" evidence="2">
    <location>
        <begin position="33"/>
        <end position="60"/>
    </location>
</feature>
<proteinExistence type="predicted"/>
<feature type="domain" description="DUF3295" evidence="3">
    <location>
        <begin position="296"/>
        <end position="668"/>
    </location>
</feature>
<evidence type="ECO:0000313" key="4">
    <source>
        <dbReference type="EMBL" id="CDP37916.1"/>
    </source>
</evidence>
<reference evidence="4" key="1">
    <citation type="submission" date="2014-02" db="EMBL/GenBank/DDBJ databases">
        <authorList>
            <person name="Genoscope - CEA"/>
        </authorList>
    </citation>
    <scope>NUCLEOTIDE SEQUENCE</scope>
    <source>
        <strain evidence="4">LS3</strain>
    </source>
</reference>
<dbReference type="Pfam" id="PF08550">
    <property type="entry name" value="GATA_AreA"/>
    <property type="match status" value="1"/>
</dbReference>
<feature type="region of interest" description="Disordered" evidence="1">
    <location>
        <begin position="155"/>
        <end position="534"/>
    </location>
</feature>
<protein>
    <submittedName>
        <fullName evidence="4">ARAD1D22528p</fullName>
    </submittedName>
</protein>
<feature type="compositionally biased region" description="Polar residues" evidence="1">
    <location>
        <begin position="84"/>
        <end position="97"/>
    </location>
</feature>
<feature type="compositionally biased region" description="Acidic residues" evidence="1">
    <location>
        <begin position="340"/>
        <end position="353"/>
    </location>
</feature>
<organism evidence="4">
    <name type="scientific">Blastobotrys adeninivorans</name>
    <name type="common">Yeast</name>
    <name type="synonym">Arxula adeninivorans</name>
    <dbReference type="NCBI Taxonomy" id="409370"/>
    <lineage>
        <taxon>Eukaryota</taxon>
        <taxon>Fungi</taxon>
        <taxon>Dikarya</taxon>
        <taxon>Ascomycota</taxon>
        <taxon>Saccharomycotina</taxon>
        <taxon>Dipodascomycetes</taxon>
        <taxon>Dipodascales</taxon>
        <taxon>Trichomonascaceae</taxon>
        <taxon>Blastobotrys</taxon>
    </lineage>
</organism>
<sequence length="746" mass="80368">MDPGSNRPLPILALSAKTLGQLDPNDTEALSSLWTVFTKCAQSIENGRRLENMSWRLWNREVLYSPDDNNNNSDVVPSLEYCSSGESMDSVQSTASQVRERSRPKQLSSEQLQKLFRLFQPGEDDPLLQAIRRCDSNSSNSLDTTAASALSRTHLTNSHPQTSAAAATPTSANNTANNTVTNSATNTATSSPTTPRTQHAAKSTAGHSTRARSSFSGQRPATTARRLSSGKSSASLANLKSQKTPSTSSPAPSQPRTSVPAPHPTPAPQALPHTSVPTASNGAQSQTSAHASNGGAQAHTSVPSSNGRSRASSLFQRAPVRRPSPPSDGTANEDTHEVSSDSDLDSDISDGELEPSSPEDQTLSYRNRSTTSTSIVRGFNPSNISVSFVNRSPEQPSDLGGPPFNPQPDTKGSSDTGAPGAGTGGSGKMVKAPVPREKMFFIESSPSDNDDVGGSVSTTDEGDRSQRKSPRKYSRSSKHSPSNLTHSLDNEHAITDKDDDNDDDDDDAHEFDDDDDGDSAWDSVDDESDSSFDERQFVVRDQYLHSKPLVKPSRLSSLFLNKPALVQQQQQQQLQKYQQQQSPQQQPAQPAQQRGRSPPLSRLAPALQNVPLNPTENLLNATAQMHAPPPAAAMSPRTTRRNMLATELSSSLRRNLLWERQQPLMYANNASSKDSSQENSPPETSAVGGHSVLKRSRTSTAIADIKPRPGLTRNKSVAAVAKDNTAPWNDDLEDTNADFNYHARGW</sequence>
<dbReference type="AlphaFoldDB" id="A0A060TFE4"/>
<dbReference type="GO" id="GO:0006808">
    <property type="term" value="P:regulation of nitrogen utilization"/>
    <property type="evidence" value="ECO:0007669"/>
    <property type="project" value="TreeGrafter"/>
</dbReference>
<dbReference type="GO" id="GO:0000122">
    <property type="term" value="P:negative regulation of transcription by RNA polymerase II"/>
    <property type="evidence" value="ECO:0007669"/>
    <property type="project" value="TreeGrafter"/>
</dbReference>
<dbReference type="GO" id="GO:0005737">
    <property type="term" value="C:cytoplasm"/>
    <property type="evidence" value="ECO:0007669"/>
    <property type="project" value="TreeGrafter"/>
</dbReference>
<evidence type="ECO:0000256" key="1">
    <source>
        <dbReference type="SAM" id="MobiDB-lite"/>
    </source>
</evidence>